<evidence type="ECO:0000313" key="7">
    <source>
        <dbReference type="EMBL" id="KAK7417002.1"/>
    </source>
</evidence>
<dbReference type="Pfam" id="PF08546">
    <property type="entry name" value="ApbA_C"/>
    <property type="match status" value="1"/>
</dbReference>
<evidence type="ECO:0000256" key="2">
    <source>
        <dbReference type="ARBA" id="ARBA00022857"/>
    </source>
</evidence>
<reference evidence="7 8" key="1">
    <citation type="journal article" date="2025" name="Microbiol. Resour. Announc.">
        <title>Draft genome sequences for Neonectria magnoliae and Neonectria punicea, canker pathogens of Liriodendron tulipifera and Acer saccharum in West Virginia.</title>
        <authorList>
            <person name="Petronek H.M."/>
            <person name="Kasson M.T."/>
            <person name="Metheny A.M."/>
            <person name="Stauder C.M."/>
            <person name="Lovett B."/>
            <person name="Lynch S.C."/>
            <person name="Garnas J.R."/>
            <person name="Kasson L.R."/>
            <person name="Stajich J.E."/>
        </authorList>
    </citation>
    <scope>NUCLEOTIDE SEQUENCE [LARGE SCALE GENOMIC DNA]</scope>
    <source>
        <strain evidence="7 8">NRRL 64651</strain>
    </source>
</reference>
<protein>
    <recommendedName>
        <fullName evidence="9">2-dehydropantoate 2-reductase</fullName>
    </recommendedName>
</protein>
<accession>A0ABR1H7Y5</accession>
<sequence length="546" mass="60075">MSFLSCKLVIVYSRPAASNKAADSKATRVAFRSVSKSEIGDEELTNGVGAKGPGQKGRNSIDALALIVFGKPPVAASPRSPNPSTSPFTAVKLASLPNPRVSARLPHSLSRCLRGSPGVSRGAASRCFASATSTTHQNKTTKAIPPELAGPPLAKPWQGSELNAQILATSPTPSSKFHVPSVLLPAEAAKSGPVHKIHILGDDARSRFIAHALCGVYDSVELLGYRSMPKSRYRNVEAAQPERTRRSTYSEPNAAPAQTHAQAAKSHIDQLIITGRGFEAVKDIELVKDRVDENTTVCLLNDGMGVLEEAREHIFKDTKSTPNFVLGHMSHALVYNRNRNSVKELKSGRTVLTQTNPTLQTKVFTDSLHEIKSLRTTDGSFENWMKFKLPSMVFTAAVEPVCVLLEVPYQNLLENRSAQSMMNQLLQEIVTVVDNMPELQGALELRRFIRGESLKKWCYQRIVGKAAAPCDLLMRVEKGLQTDIKYQNGFFQKRAKSLGIDIPTNTLMVQMIKARRAEALAKRDSYIKMEEKSIEDLRTMSSRPRY</sequence>
<comment type="similarity">
    <text evidence="1">Belongs to the ketopantoate reductase family.</text>
</comment>
<dbReference type="Gene3D" id="3.40.50.720">
    <property type="entry name" value="NAD(P)-binding Rossmann-like Domain"/>
    <property type="match status" value="1"/>
</dbReference>
<keyword evidence="3" id="KW-0560">Oxidoreductase</keyword>
<evidence type="ECO:0000313" key="8">
    <source>
        <dbReference type="Proteomes" id="UP001498421"/>
    </source>
</evidence>
<dbReference type="PANTHER" id="PTHR43765">
    <property type="entry name" value="2-DEHYDROPANTOATE 2-REDUCTASE-RELATED"/>
    <property type="match status" value="1"/>
</dbReference>
<feature type="region of interest" description="Disordered" evidence="4">
    <location>
        <begin position="130"/>
        <end position="149"/>
    </location>
</feature>
<organism evidence="7 8">
    <name type="scientific">Neonectria magnoliae</name>
    <dbReference type="NCBI Taxonomy" id="2732573"/>
    <lineage>
        <taxon>Eukaryota</taxon>
        <taxon>Fungi</taxon>
        <taxon>Dikarya</taxon>
        <taxon>Ascomycota</taxon>
        <taxon>Pezizomycotina</taxon>
        <taxon>Sordariomycetes</taxon>
        <taxon>Hypocreomycetidae</taxon>
        <taxon>Hypocreales</taxon>
        <taxon>Nectriaceae</taxon>
        <taxon>Neonectria</taxon>
    </lineage>
</organism>
<feature type="domain" description="Ketopantoate reductase C-terminal" evidence="6">
    <location>
        <begin position="384"/>
        <end position="515"/>
    </location>
</feature>
<name>A0ABR1H7Y5_9HYPO</name>
<dbReference type="Proteomes" id="UP001498421">
    <property type="component" value="Unassembled WGS sequence"/>
</dbReference>
<gene>
    <name evidence="7" type="ORF">QQZ08_011800</name>
</gene>
<evidence type="ECO:0008006" key="9">
    <source>
        <dbReference type="Google" id="ProtNLM"/>
    </source>
</evidence>
<evidence type="ECO:0000259" key="5">
    <source>
        <dbReference type="Pfam" id="PF02558"/>
    </source>
</evidence>
<evidence type="ECO:0000256" key="4">
    <source>
        <dbReference type="SAM" id="MobiDB-lite"/>
    </source>
</evidence>
<dbReference type="InterPro" id="IPR013752">
    <property type="entry name" value="KPA_reductase"/>
</dbReference>
<feature type="region of interest" description="Disordered" evidence="4">
    <location>
        <begin position="234"/>
        <end position="261"/>
    </location>
</feature>
<feature type="compositionally biased region" description="Polar residues" evidence="4">
    <location>
        <begin position="130"/>
        <end position="141"/>
    </location>
</feature>
<dbReference type="Pfam" id="PF02558">
    <property type="entry name" value="ApbA"/>
    <property type="match status" value="1"/>
</dbReference>
<dbReference type="InterPro" id="IPR013328">
    <property type="entry name" value="6PGD_dom2"/>
</dbReference>
<dbReference type="SUPFAM" id="SSF48179">
    <property type="entry name" value="6-phosphogluconate dehydrogenase C-terminal domain-like"/>
    <property type="match status" value="1"/>
</dbReference>
<dbReference type="InterPro" id="IPR036291">
    <property type="entry name" value="NAD(P)-bd_dom_sf"/>
</dbReference>
<comment type="caution">
    <text evidence="7">The sequence shown here is derived from an EMBL/GenBank/DDBJ whole genome shotgun (WGS) entry which is preliminary data.</text>
</comment>
<dbReference type="PANTHER" id="PTHR43765:SF2">
    <property type="entry name" value="2-DEHYDROPANTOATE 2-REDUCTASE"/>
    <property type="match status" value="1"/>
</dbReference>
<keyword evidence="2" id="KW-0521">NADP</keyword>
<dbReference type="Gene3D" id="1.10.1040.10">
    <property type="entry name" value="N-(1-d-carboxylethyl)-l-norvaline Dehydrogenase, domain 2"/>
    <property type="match status" value="1"/>
</dbReference>
<evidence type="ECO:0000256" key="1">
    <source>
        <dbReference type="ARBA" id="ARBA00007870"/>
    </source>
</evidence>
<dbReference type="EMBL" id="JAZAVK010000195">
    <property type="protein sequence ID" value="KAK7417002.1"/>
    <property type="molecule type" value="Genomic_DNA"/>
</dbReference>
<dbReference type="InterPro" id="IPR050838">
    <property type="entry name" value="Ketopantoate_reductase"/>
</dbReference>
<keyword evidence="8" id="KW-1185">Reference proteome</keyword>
<dbReference type="SUPFAM" id="SSF51735">
    <property type="entry name" value="NAD(P)-binding Rossmann-fold domains"/>
    <property type="match status" value="1"/>
</dbReference>
<evidence type="ECO:0000259" key="6">
    <source>
        <dbReference type="Pfam" id="PF08546"/>
    </source>
</evidence>
<evidence type="ECO:0000256" key="3">
    <source>
        <dbReference type="ARBA" id="ARBA00023002"/>
    </source>
</evidence>
<dbReference type="InterPro" id="IPR013332">
    <property type="entry name" value="KPR_N"/>
</dbReference>
<feature type="domain" description="Ketopantoate reductase N-terminal" evidence="5">
    <location>
        <begin position="197"/>
        <end position="353"/>
    </location>
</feature>
<dbReference type="InterPro" id="IPR008927">
    <property type="entry name" value="6-PGluconate_DH-like_C_sf"/>
</dbReference>
<proteinExistence type="inferred from homology"/>